<dbReference type="Proteomes" id="UP001499910">
    <property type="component" value="Unassembled WGS sequence"/>
</dbReference>
<dbReference type="SMART" id="SM00267">
    <property type="entry name" value="GGDEF"/>
    <property type="match status" value="1"/>
</dbReference>
<dbReference type="InterPro" id="IPR043128">
    <property type="entry name" value="Rev_trsase/Diguanyl_cyclase"/>
</dbReference>
<evidence type="ECO:0000259" key="5">
    <source>
        <dbReference type="PROSITE" id="PS50887"/>
    </source>
</evidence>
<dbReference type="EC" id="2.7.7.65" evidence="1"/>
<protein>
    <recommendedName>
        <fullName evidence="1">diguanylate cyclase</fullName>
        <ecNumber evidence="1">2.7.7.65</ecNumber>
    </recommendedName>
</protein>
<gene>
    <name evidence="6" type="ORF">GCM10023209_13900</name>
</gene>
<keyword evidence="7" id="KW-1185">Reference proteome</keyword>
<feature type="modified residue" description="4-aspartylphosphate" evidence="3">
    <location>
        <position position="53"/>
    </location>
</feature>
<dbReference type="NCBIfam" id="TIGR00254">
    <property type="entry name" value="GGDEF"/>
    <property type="match status" value="1"/>
</dbReference>
<dbReference type="EMBL" id="BAABHW010000002">
    <property type="protein sequence ID" value="GAA5070823.1"/>
    <property type="molecule type" value="Genomic_DNA"/>
</dbReference>
<evidence type="ECO:0000256" key="1">
    <source>
        <dbReference type="ARBA" id="ARBA00012528"/>
    </source>
</evidence>
<evidence type="ECO:0000256" key="2">
    <source>
        <dbReference type="ARBA" id="ARBA00034247"/>
    </source>
</evidence>
<evidence type="ECO:0000313" key="6">
    <source>
        <dbReference type="EMBL" id="GAA5070823.1"/>
    </source>
</evidence>
<feature type="domain" description="Response regulatory" evidence="4">
    <location>
        <begin position="4"/>
        <end position="120"/>
    </location>
</feature>
<evidence type="ECO:0000313" key="7">
    <source>
        <dbReference type="Proteomes" id="UP001499910"/>
    </source>
</evidence>
<proteinExistence type="predicted"/>
<accession>A0ABP9L9I4</accession>
<dbReference type="InterPro" id="IPR001789">
    <property type="entry name" value="Sig_transdc_resp-reg_receiver"/>
</dbReference>
<feature type="domain" description="GGDEF" evidence="5">
    <location>
        <begin position="323"/>
        <end position="463"/>
    </location>
</feature>
<reference evidence="7" key="1">
    <citation type="journal article" date="2019" name="Int. J. Syst. Evol. Microbiol.">
        <title>The Global Catalogue of Microorganisms (GCM) 10K type strain sequencing project: providing services to taxonomists for standard genome sequencing and annotation.</title>
        <authorList>
            <consortium name="The Broad Institute Genomics Platform"/>
            <consortium name="The Broad Institute Genome Sequencing Center for Infectious Disease"/>
            <person name="Wu L."/>
            <person name="Ma J."/>
        </authorList>
    </citation>
    <scope>NUCLEOTIDE SEQUENCE [LARGE SCALE GENOMIC DNA]</scope>
    <source>
        <strain evidence="7">JCM 18015</strain>
    </source>
</reference>
<dbReference type="SUPFAM" id="SSF55073">
    <property type="entry name" value="Nucleotide cyclase"/>
    <property type="match status" value="1"/>
</dbReference>
<evidence type="ECO:0000256" key="3">
    <source>
        <dbReference type="PROSITE-ProRule" id="PRU00169"/>
    </source>
</evidence>
<dbReference type="PANTHER" id="PTHR45138">
    <property type="entry name" value="REGULATORY COMPONENTS OF SENSORY TRANSDUCTION SYSTEM"/>
    <property type="match status" value="1"/>
</dbReference>
<organism evidence="6 7">
    <name type="scientific">[Roseibacterium] beibuensis</name>
    <dbReference type="NCBI Taxonomy" id="1193142"/>
    <lineage>
        <taxon>Bacteria</taxon>
        <taxon>Pseudomonadati</taxon>
        <taxon>Pseudomonadota</taxon>
        <taxon>Alphaproteobacteria</taxon>
        <taxon>Rhodobacterales</taxon>
        <taxon>Roseobacteraceae</taxon>
        <taxon>Roseicyclus</taxon>
    </lineage>
</organism>
<comment type="caution">
    <text evidence="3">Lacks conserved residue(s) required for the propagation of feature annotation.</text>
</comment>
<dbReference type="PANTHER" id="PTHR45138:SF9">
    <property type="entry name" value="DIGUANYLATE CYCLASE DGCM-RELATED"/>
    <property type="match status" value="1"/>
</dbReference>
<dbReference type="SUPFAM" id="SSF52172">
    <property type="entry name" value="CheY-like"/>
    <property type="match status" value="2"/>
</dbReference>
<dbReference type="Pfam" id="PF00990">
    <property type="entry name" value="GGDEF"/>
    <property type="match status" value="1"/>
</dbReference>
<dbReference type="Gene3D" id="3.30.70.270">
    <property type="match status" value="1"/>
</dbReference>
<comment type="caution">
    <text evidence="6">The sequence shown here is derived from an EMBL/GenBank/DDBJ whole genome shotgun (WGS) entry which is preliminary data.</text>
</comment>
<dbReference type="PROSITE" id="PS50887">
    <property type="entry name" value="GGDEF"/>
    <property type="match status" value="1"/>
</dbReference>
<feature type="domain" description="Response regulatory" evidence="4">
    <location>
        <begin position="156"/>
        <end position="276"/>
    </location>
</feature>
<dbReference type="PROSITE" id="PS50110">
    <property type="entry name" value="RESPONSE_REGULATORY"/>
    <property type="match status" value="2"/>
</dbReference>
<dbReference type="InterPro" id="IPR011006">
    <property type="entry name" value="CheY-like_superfamily"/>
</dbReference>
<dbReference type="InterPro" id="IPR050469">
    <property type="entry name" value="Diguanylate_Cyclase"/>
</dbReference>
<name>A0ABP9L9I4_9RHOB</name>
<evidence type="ECO:0000259" key="4">
    <source>
        <dbReference type="PROSITE" id="PS50110"/>
    </source>
</evidence>
<sequence>MTGRILIVDDVATNRIVMKVKLAQACYTVEQAGSGAEALRAARQGRPDLILLDVAMPDMTGVEVCQQLKADPQTADIPVILITAKSDRDAKMAGLVAGADDFLTKPVDEVTLLARVRSLLRARDAVRELHERHEAGVPLGLAEAPAGFTAIEHPARIGVVAPGARNAVIWKSALDLRLRDEVVILPREAALAESDTEGGPAPDVFVIAADLARRDDGLRLLSDLRSRPHTRHAAKVVILPEGDSERAAIALDLGASDILYDPFDPEELAIRIRAQLSRKRQADHLRASVRAGLELAVTDSLTGLHNRRYALFQLDLMMARPGRGVAVMMLDLDHFKSINDCHGHSVGDRVLSLVGRRLRAQLRGSDLLARIGGEEFLVALPDADRAAALDCAERLRHAISDTPFDVGDSTAPLSVTLSVGLALVPPGETGETGETPQSIIDRADRALYGAKRLGRDQVTLSNRPAA</sequence>
<dbReference type="Pfam" id="PF00072">
    <property type="entry name" value="Response_reg"/>
    <property type="match status" value="1"/>
</dbReference>
<comment type="catalytic activity">
    <reaction evidence="2">
        <text>2 GTP = 3',3'-c-di-GMP + 2 diphosphate</text>
        <dbReference type="Rhea" id="RHEA:24898"/>
        <dbReference type="ChEBI" id="CHEBI:33019"/>
        <dbReference type="ChEBI" id="CHEBI:37565"/>
        <dbReference type="ChEBI" id="CHEBI:58805"/>
        <dbReference type="EC" id="2.7.7.65"/>
    </reaction>
</comment>
<keyword evidence="3" id="KW-0597">Phosphoprotein</keyword>
<dbReference type="SMART" id="SM00448">
    <property type="entry name" value="REC"/>
    <property type="match status" value="1"/>
</dbReference>
<dbReference type="RefSeq" id="WP_259549961.1">
    <property type="nucleotide sequence ID" value="NZ_BAABHW010000002.1"/>
</dbReference>
<dbReference type="InterPro" id="IPR000160">
    <property type="entry name" value="GGDEF_dom"/>
</dbReference>
<dbReference type="Gene3D" id="3.40.50.2300">
    <property type="match status" value="1"/>
</dbReference>
<dbReference type="InterPro" id="IPR029787">
    <property type="entry name" value="Nucleotide_cyclase"/>
</dbReference>
<dbReference type="CDD" id="cd01949">
    <property type="entry name" value="GGDEF"/>
    <property type="match status" value="1"/>
</dbReference>